<evidence type="ECO:0000256" key="2">
    <source>
        <dbReference type="ARBA" id="ARBA00006285"/>
    </source>
</evidence>
<evidence type="ECO:0000256" key="5">
    <source>
        <dbReference type="SAM" id="MobiDB-lite"/>
    </source>
</evidence>
<dbReference type="SUPFAM" id="SSF51445">
    <property type="entry name" value="(Trans)glycosidases"/>
    <property type="match status" value="1"/>
</dbReference>
<reference evidence="8" key="1">
    <citation type="journal article" date="2016" name="Sci. Rep.">
        <title>Molecular characterization of firefly nuptial gifts: a multi-omics approach sheds light on postcopulatory sexual selection.</title>
        <authorList>
            <person name="Al-Wathiqui N."/>
            <person name="Fallon T.R."/>
            <person name="South A."/>
            <person name="Weng J.K."/>
            <person name="Lewis S.M."/>
        </authorList>
    </citation>
    <scope>NUCLEOTIDE SEQUENCE</scope>
</reference>
<dbReference type="Proteomes" id="UP000327044">
    <property type="component" value="Unassembled WGS sequence"/>
</dbReference>
<evidence type="ECO:0000313" key="9">
    <source>
        <dbReference type="EMBL" id="KAB0790321.1"/>
    </source>
</evidence>
<dbReference type="InterPro" id="IPR017853">
    <property type="entry name" value="GH"/>
</dbReference>
<keyword evidence="4" id="KW-0378">Hydrolase</keyword>
<dbReference type="EC" id="3.2.1.52" evidence="3"/>
<comment type="similarity">
    <text evidence="2">Belongs to the glycosyl hydrolase 20 family.</text>
</comment>
<dbReference type="Pfam" id="PF00728">
    <property type="entry name" value="Glyco_hydro_20"/>
    <property type="match status" value="1"/>
</dbReference>
<protein>
    <recommendedName>
        <fullName evidence="3">beta-N-acetylhexosaminidase</fullName>
        <ecNumber evidence="3">3.2.1.52</ecNumber>
    </recommendedName>
</protein>
<dbReference type="PANTHER" id="PTHR21040:SF8">
    <property type="entry name" value="BCDNA.GH04120"/>
    <property type="match status" value="1"/>
</dbReference>
<keyword evidence="11" id="KW-1185">Reference proteome</keyword>
<accession>A0A1Y1M6D7</accession>
<evidence type="ECO:0000313" key="11">
    <source>
        <dbReference type="Proteomes" id="UP000327044"/>
    </source>
</evidence>
<feature type="signal peptide" evidence="6">
    <location>
        <begin position="1"/>
        <end position="38"/>
    </location>
</feature>
<dbReference type="GO" id="GO:0004563">
    <property type="term" value="F:beta-N-acetylhexosaminidase activity"/>
    <property type="evidence" value="ECO:0007669"/>
    <property type="project" value="UniProtKB-EC"/>
</dbReference>
<dbReference type="EMBL" id="VVIM01000008">
    <property type="protein sequence ID" value="KAB0795619.1"/>
    <property type="molecule type" value="Genomic_DNA"/>
</dbReference>
<feature type="region of interest" description="Disordered" evidence="5">
    <location>
        <begin position="79"/>
        <end position="98"/>
    </location>
</feature>
<proteinExistence type="inferred from homology"/>
<evidence type="ECO:0000313" key="8">
    <source>
        <dbReference type="EMBL" id="JAV80578.1"/>
    </source>
</evidence>
<dbReference type="EMBL" id="VVIM01001498">
    <property type="protein sequence ID" value="KAB0790321.1"/>
    <property type="molecule type" value="Genomic_DNA"/>
</dbReference>
<dbReference type="Gene3D" id="3.20.20.80">
    <property type="entry name" value="Glycosidases"/>
    <property type="match status" value="1"/>
</dbReference>
<dbReference type="FunCoup" id="A0A1Y1M6D7">
    <property type="interactions" value="762"/>
</dbReference>
<dbReference type="EMBL" id="GEZM01041198">
    <property type="protein sequence ID" value="JAV80578.1"/>
    <property type="molecule type" value="Transcribed_RNA"/>
</dbReference>
<gene>
    <name evidence="10" type="ORF">PPYR_12458</name>
    <name evidence="9" type="ORF">PPYR_15338</name>
</gene>
<dbReference type="CDD" id="cd06565">
    <property type="entry name" value="GH20_GcnA-like"/>
    <property type="match status" value="1"/>
</dbReference>
<evidence type="ECO:0000259" key="7">
    <source>
        <dbReference type="Pfam" id="PF00728"/>
    </source>
</evidence>
<sequence>MKNYIYHVALTVWRKKTSMLIVACLLVLLMLGLQFSQSEQENARFKDDKDQTRAGDLGQFANVKFLESLAKQRNAGKLTFSDSSNKESRKGLPENDRSQQELEKMLGIPFVNLDVKNPYIPKQRIIHLDLKGAPPKVAYLRKIFPLLKTLGATGLLIEYEDMFPYSGILKEVKAGNAYSVEDINQLLTAAEESKLEVIPLIQTFGHLEFALKHNNWSKLREVSDSPQALCPNRNGTMEFIMEMLKQMLELHPKISYLHIGCDEVFQMGECEICRLELHENLFLRHVSNVANLVRKHWPHLRLIIWDDMLRHLSQQSLQDFGLGELVEPMVWVYAEDIYRFVQSPVWDKYASVFKTAWTASAFKGAFGESLYVPDARRHLENNLRWLDVMSQQNQLFKQGLSGIILTGWQRYDHFAILCELFPASLPSLSLNLLAVSTGYFNLSLKNRLLSALSCPEHGSGRPTPFIALEADPHLWDKMGRCMFPGSPVFRLMYRLHNTENEVVEYLKVTQQQKGWLTAYNVRRNYSLPLRIDELTSDLPRIYHSLLALNRAVVDSMNDIFDHYTIGEWIEQRIYPYIVELEKIQNQTTILKTVNSWPSRPLPPLKDLQRLGVTLPEN</sequence>
<feature type="domain" description="Glycoside hydrolase family 20 catalytic" evidence="7">
    <location>
        <begin position="172"/>
        <end position="313"/>
    </location>
</feature>
<evidence type="ECO:0000256" key="6">
    <source>
        <dbReference type="SAM" id="SignalP"/>
    </source>
</evidence>
<keyword evidence="6" id="KW-0732">Signal</keyword>
<evidence type="ECO:0000256" key="1">
    <source>
        <dbReference type="ARBA" id="ARBA00001231"/>
    </source>
</evidence>
<dbReference type="InParanoid" id="A0A1Y1M6D7"/>
<reference evidence="9" key="3">
    <citation type="submission" date="2019-08" db="EMBL/GenBank/DDBJ databases">
        <authorList>
            <consortium name="Photinus pyralis genome working group"/>
            <person name="Fallon T.R."/>
            <person name="Sander Lower S.E."/>
            <person name="Weng J.-K."/>
        </authorList>
    </citation>
    <scope>NUCLEOTIDE SEQUENCE</scope>
    <source>
        <strain evidence="9">1611_PpyrPB1</strain>
        <tissue evidence="9">Whole body</tissue>
    </source>
</reference>
<feature type="compositionally biased region" description="Basic and acidic residues" evidence="5">
    <location>
        <begin position="84"/>
        <end position="98"/>
    </location>
</feature>
<dbReference type="GO" id="GO:0005975">
    <property type="term" value="P:carbohydrate metabolic process"/>
    <property type="evidence" value="ECO:0007669"/>
    <property type="project" value="InterPro"/>
</dbReference>
<evidence type="ECO:0000256" key="4">
    <source>
        <dbReference type="ARBA" id="ARBA00022801"/>
    </source>
</evidence>
<organism evidence="8">
    <name type="scientific">Photinus pyralis</name>
    <name type="common">Common eastern firefly</name>
    <name type="synonym">Lampyris pyralis</name>
    <dbReference type="NCBI Taxonomy" id="7054"/>
    <lineage>
        <taxon>Eukaryota</taxon>
        <taxon>Metazoa</taxon>
        <taxon>Ecdysozoa</taxon>
        <taxon>Arthropoda</taxon>
        <taxon>Hexapoda</taxon>
        <taxon>Insecta</taxon>
        <taxon>Pterygota</taxon>
        <taxon>Neoptera</taxon>
        <taxon>Endopterygota</taxon>
        <taxon>Coleoptera</taxon>
        <taxon>Polyphaga</taxon>
        <taxon>Elateriformia</taxon>
        <taxon>Elateroidea</taxon>
        <taxon>Lampyridae</taxon>
        <taxon>Lampyrinae</taxon>
        <taxon>Photinus</taxon>
    </lineage>
</organism>
<dbReference type="OrthoDB" id="10023921at2759"/>
<evidence type="ECO:0000256" key="3">
    <source>
        <dbReference type="ARBA" id="ARBA00012663"/>
    </source>
</evidence>
<evidence type="ECO:0000313" key="10">
    <source>
        <dbReference type="EMBL" id="KAB0795619.1"/>
    </source>
</evidence>
<feature type="chain" id="PRO_5033750369" description="beta-N-acetylhexosaminidase" evidence="6">
    <location>
        <begin position="39"/>
        <end position="617"/>
    </location>
</feature>
<reference evidence="9 11" key="2">
    <citation type="journal article" date="2018" name="Elife">
        <title>Firefly genomes illuminate parallel origins of bioluminescence in beetles.</title>
        <authorList>
            <person name="Fallon T.R."/>
            <person name="Lower S.E."/>
            <person name="Chang C.H."/>
            <person name="Bessho-Uehara M."/>
            <person name="Martin G.J."/>
            <person name="Bewick A.J."/>
            <person name="Behringer M."/>
            <person name="Debat H.J."/>
            <person name="Wong I."/>
            <person name="Day J.C."/>
            <person name="Suvorov A."/>
            <person name="Silva C.J."/>
            <person name="Stanger-Hall K.F."/>
            <person name="Hall D.W."/>
            <person name="Schmitz R.J."/>
            <person name="Nelson D.R."/>
            <person name="Lewis S.M."/>
            <person name="Shigenobu S."/>
            <person name="Bybee S.M."/>
            <person name="Larracuente A.M."/>
            <person name="Oba Y."/>
            <person name="Weng J.K."/>
        </authorList>
    </citation>
    <scope>NUCLEOTIDE SEQUENCE [LARGE SCALE GENOMIC DNA]</scope>
    <source>
        <strain evidence="9">1611_PpyrPB1</strain>
        <tissue evidence="9">Whole body</tissue>
    </source>
</reference>
<dbReference type="InterPro" id="IPR015883">
    <property type="entry name" value="Glyco_hydro_20_cat"/>
</dbReference>
<name>A0A1Y1M6D7_PHOPY</name>
<comment type="catalytic activity">
    <reaction evidence="1">
        <text>Hydrolysis of terminal non-reducing N-acetyl-D-hexosamine residues in N-acetyl-beta-D-hexosaminides.</text>
        <dbReference type="EC" id="3.2.1.52"/>
    </reaction>
</comment>
<dbReference type="InterPro" id="IPR038901">
    <property type="entry name" value="HEXDC-like"/>
</dbReference>
<dbReference type="PANTHER" id="PTHR21040">
    <property type="entry name" value="BCDNA.GH04120"/>
    <property type="match status" value="1"/>
</dbReference>
<dbReference type="AlphaFoldDB" id="A0A1Y1M6D7"/>